<organism evidence="10 11">
    <name type="scientific">Nicotiana sylvestris</name>
    <name type="common">Wood tobacco</name>
    <name type="synonym">South American tobacco</name>
    <dbReference type="NCBI Taxonomy" id="4096"/>
    <lineage>
        <taxon>Eukaryota</taxon>
        <taxon>Viridiplantae</taxon>
        <taxon>Streptophyta</taxon>
        <taxon>Embryophyta</taxon>
        <taxon>Tracheophyta</taxon>
        <taxon>Spermatophyta</taxon>
        <taxon>Magnoliopsida</taxon>
        <taxon>eudicotyledons</taxon>
        <taxon>Gunneridae</taxon>
        <taxon>Pentapetalae</taxon>
        <taxon>asterids</taxon>
        <taxon>lamiids</taxon>
        <taxon>Solanales</taxon>
        <taxon>Solanaceae</taxon>
        <taxon>Nicotianoideae</taxon>
        <taxon>Nicotianeae</taxon>
        <taxon>Nicotiana</taxon>
    </lineage>
</organism>
<keyword evidence="3 7" id="KW-0863">Zinc-finger</keyword>
<feature type="region of interest" description="Disordered" evidence="8">
    <location>
        <begin position="113"/>
        <end position="214"/>
    </location>
</feature>
<dbReference type="PANTHER" id="PTHR31973:SF197">
    <property type="entry name" value="SWIM-TYPE DOMAIN-CONTAINING PROTEIN"/>
    <property type="match status" value="1"/>
</dbReference>
<keyword evidence="5" id="KW-0238">DNA-binding</keyword>
<gene>
    <name evidence="11" type="primary">LOC104223851</name>
</gene>
<evidence type="ECO:0000256" key="1">
    <source>
        <dbReference type="ARBA" id="ARBA00022578"/>
    </source>
</evidence>
<feature type="domain" description="SWIM-type" evidence="9">
    <location>
        <begin position="745"/>
        <end position="777"/>
    </location>
</feature>
<reference evidence="10" key="1">
    <citation type="journal article" date="2013" name="Genome Biol.">
        <title>Reference genomes and transcriptomes of Nicotiana sylvestris and Nicotiana tomentosiformis.</title>
        <authorList>
            <person name="Sierro N."/>
            <person name="Battey J.N."/>
            <person name="Ouadi S."/>
            <person name="Bovet L."/>
            <person name="Goepfert S."/>
            <person name="Bakaher N."/>
            <person name="Peitsch M.C."/>
            <person name="Ivanov N.V."/>
        </authorList>
    </citation>
    <scope>NUCLEOTIDE SEQUENCE [LARGE SCALE GENOMIC DNA]</scope>
</reference>
<evidence type="ECO:0000256" key="5">
    <source>
        <dbReference type="ARBA" id="ARBA00023125"/>
    </source>
</evidence>
<dbReference type="RefSeq" id="XP_009773657.1">
    <property type="nucleotide sequence ID" value="XM_009775355.1"/>
</dbReference>
<evidence type="ECO:0000256" key="2">
    <source>
        <dbReference type="ARBA" id="ARBA00022723"/>
    </source>
</evidence>
<feature type="compositionally biased region" description="Acidic residues" evidence="8">
    <location>
        <begin position="194"/>
        <end position="213"/>
    </location>
</feature>
<dbReference type="GO" id="GO:0003677">
    <property type="term" value="F:DNA binding"/>
    <property type="evidence" value="ECO:0007669"/>
    <property type="project" value="UniProtKB-KW"/>
</dbReference>
<reference evidence="11" key="2">
    <citation type="submission" date="2025-08" db="UniProtKB">
        <authorList>
            <consortium name="RefSeq"/>
        </authorList>
    </citation>
    <scope>IDENTIFICATION</scope>
    <source>
        <tissue evidence="11">Leaf</tissue>
    </source>
</reference>
<evidence type="ECO:0000256" key="3">
    <source>
        <dbReference type="ARBA" id="ARBA00022771"/>
    </source>
</evidence>
<dbReference type="PROSITE" id="PS01007">
    <property type="entry name" value="TRANSPOSASE_MUTATOR"/>
    <property type="match status" value="1"/>
</dbReference>
<dbReference type="InterPro" id="IPR006564">
    <property type="entry name" value="Znf_PMZ"/>
</dbReference>
<keyword evidence="2" id="KW-0479">Metal-binding</keyword>
<evidence type="ECO:0000313" key="10">
    <source>
        <dbReference type="Proteomes" id="UP000189701"/>
    </source>
</evidence>
<accession>A0A1U7W0V9</accession>
<feature type="compositionally biased region" description="Polar residues" evidence="8">
    <location>
        <begin position="917"/>
        <end position="930"/>
    </location>
</feature>
<name>A0A1U7W0V9_NICSY</name>
<dbReference type="InterPro" id="IPR004332">
    <property type="entry name" value="Transposase_MuDR"/>
</dbReference>
<sequence>MAPELHRFIEQPVPIYKGELDAFAVAIDKDHFSVVELSAYAKDLGYAVVEGFYCQKEKDGDFIKVFSDFQLYEFVKDLKHGDILDVYLCHGVSQPEVVEKNVGLLCEAEVGGGGNDQFKAKATPGSNTNTEEPIELPTEPTHNVVEPPIEPHIEPTLNDAEPTHNSSEPTVNAADGDEPPDHNVNEDGVQSDVESSESEEDVLPEEDDSDVDDELRSLRAERRSKRQGEAGIDRGFEDIGRNKISRYVGKLGGDEQFIDSSEADSEGSTEELDPEAIPGVDIPARRRSTKIRYDPDCEVAIFELRMIFENAIEFRKALANYAIEYKVQIKLRPNEPHRVRAKCKSKRCKWVCYACIDRDSGDFKVKNYYPVHKCDTSDKNKLCTSKFVAKKFIDEIIKQPHMRIWEIQELCRDKLGLYVGKTICYRAKLRVLRESMGDWNMEFARLCDYADMIKQTNPGSSCWVRMNSETEPGKNLFVYFYVCFDALKKGWLEGCRRIIGFDSCFLKGACKGELLVVVGKNGNQQMFPITWAVVDQETKHSWSFFINYLKDDLQLGTGEGLTVMADMQKGFAAALNEVLPNAEFRMCARHIWSNWHKKWKGEERRKQFWRCSKSSYEVKFKKELEKMDKLGKDICRDLLYYPKKSWVRAYFEVHSKCDVENNMCETFNSWILDSRHKSVITMLEEIRRKIMTRQVDMLKFADTWISDISPMARLLLEDSKELARKCTVLWNADVGFEIGEGLHKHVVNLTDKVCTCKAWQLRGIPCQHAVLAYYHINEEPEQAVEHWYKRDTFLKAYKYFIQPMTNMKMWPETNNPKIEPPKPKPMPGRPQRNRRKGKDEPKKKYGKLSKCGVKMTCSKCHQQGHNKRYCKTENWMPSQQGSQSSQGASQLDASGSSSQPANSVCFDTTRVRRVNEARSSNQPTPSSADSSRPARKED</sequence>
<dbReference type="AlphaFoldDB" id="A0A1U7W0V9"/>
<evidence type="ECO:0000256" key="8">
    <source>
        <dbReference type="SAM" id="MobiDB-lite"/>
    </source>
</evidence>
<keyword evidence="6" id="KW-0233">DNA recombination</keyword>
<dbReference type="SMART" id="SM00575">
    <property type="entry name" value="ZnF_PMZ"/>
    <property type="match status" value="1"/>
</dbReference>
<dbReference type="InterPro" id="IPR007527">
    <property type="entry name" value="Znf_SWIM"/>
</dbReference>
<evidence type="ECO:0000313" key="11">
    <source>
        <dbReference type="RefSeq" id="XP_009773657.1"/>
    </source>
</evidence>
<feature type="region of interest" description="Disordered" evidence="8">
    <location>
        <begin position="810"/>
        <end position="846"/>
    </location>
</feature>
<dbReference type="STRING" id="4096.A0A1U7W0V9"/>
<dbReference type="Proteomes" id="UP000189701">
    <property type="component" value="Unplaced"/>
</dbReference>
<dbReference type="OrthoDB" id="1303133at2759"/>
<dbReference type="InterPro" id="IPR018289">
    <property type="entry name" value="MULE_transposase_dom"/>
</dbReference>
<dbReference type="Pfam" id="PF04434">
    <property type="entry name" value="SWIM"/>
    <property type="match status" value="1"/>
</dbReference>
<dbReference type="eggNOG" id="ENOG502QU1T">
    <property type="taxonomic scope" value="Eukaryota"/>
</dbReference>
<proteinExistence type="predicted"/>
<evidence type="ECO:0000259" key="9">
    <source>
        <dbReference type="PROSITE" id="PS50966"/>
    </source>
</evidence>
<dbReference type="PROSITE" id="PS50966">
    <property type="entry name" value="ZF_SWIM"/>
    <property type="match status" value="1"/>
</dbReference>
<dbReference type="GO" id="GO:0006313">
    <property type="term" value="P:DNA transposition"/>
    <property type="evidence" value="ECO:0007669"/>
    <property type="project" value="InterPro"/>
</dbReference>
<evidence type="ECO:0000256" key="7">
    <source>
        <dbReference type="PROSITE-ProRule" id="PRU00325"/>
    </source>
</evidence>
<feature type="compositionally biased region" description="Acidic residues" evidence="8">
    <location>
        <begin position="261"/>
        <end position="274"/>
    </location>
</feature>
<keyword evidence="4" id="KW-0862">Zinc</keyword>
<feature type="compositionally biased region" description="Low complexity" evidence="8">
    <location>
        <begin position="878"/>
        <end position="899"/>
    </location>
</feature>
<dbReference type="Pfam" id="PF10551">
    <property type="entry name" value="MULE"/>
    <property type="match status" value="1"/>
</dbReference>
<feature type="region of interest" description="Disordered" evidence="8">
    <location>
        <begin position="875"/>
        <end position="938"/>
    </location>
</feature>
<protein>
    <submittedName>
        <fullName evidence="11">Uncharacterized protein LOC104223851</fullName>
    </submittedName>
</protein>
<dbReference type="PANTHER" id="PTHR31973">
    <property type="entry name" value="POLYPROTEIN, PUTATIVE-RELATED"/>
    <property type="match status" value="1"/>
</dbReference>
<feature type="compositionally biased region" description="Low complexity" evidence="8">
    <location>
        <begin position="128"/>
        <end position="141"/>
    </location>
</feature>
<keyword evidence="10" id="KW-1185">Reference proteome</keyword>
<evidence type="ECO:0000256" key="4">
    <source>
        <dbReference type="ARBA" id="ARBA00022833"/>
    </source>
</evidence>
<dbReference type="GO" id="GO:0004803">
    <property type="term" value="F:transposase activity"/>
    <property type="evidence" value="ECO:0007669"/>
    <property type="project" value="InterPro"/>
</dbReference>
<dbReference type="GO" id="GO:0008270">
    <property type="term" value="F:zinc ion binding"/>
    <property type="evidence" value="ECO:0007669"/>
    <property type="project" value="UniProtKB-KW"/>
</dbReference>
<dbReference type="Pfam" id="PF03108">
    <property type="entry name" value="DBD_Tnp_Mut"/>
    <property type="match status" value="1"/>
</dbReference>
<feature type="region of interest" description="Disordered" evidence="8">
    <location>
        <begin position="255"/>
        <end position="276"/>
    </location>
</feature>
<dbReference type="InterPro" id="IPR001207">
    <property type="entry name" value="Transposase_mutator"/>
</dbReference>
<keyword evidence="1" id="KW-0815">Transposition</keyword>
<evidence type="ECO:0000256" key="6">
    <source>
        <dbReference type="ARBA" id="ARBA00023172"/>
    </source>
</evidence>